<keyword evidence="9" id="KW-1185">Reference proteome</keyword>
<evidence type="ECO:0000313" key="8">
    <source>
        <dbReference type="EMBL" id="WAH44517.1"/>
    </source>
</evidence>
<dbReference type="InterPro" id="IPR050382">
    <property type="entry name" value="MFS_Na/Anion_cotransporter"/>
</dbReference>
<evidence type="ECO:0000256" key="1">
    <source>
        <dbReference type="ARBA" id="ARBA00004651"/>
    </source>
</evidence>
<feature type="transmembrane region" description="Helical" evidence="6">
    <location>
        <begin position="106"/>
        <end position="126"/>
    </location>
</feature>
<sequence length="270" mass="29423">MGLIVGVPLAGTLIFLYGWQSAFTVTAAIGVILGIIWIIVYKPKEIETHRGVRLSTVKWTDLLRNRSVIGMSIGFFSANYVNWIFITWLPDYLYKSHHLSILKSGFASGIIFTGGIVGVFLGGWLSDYLVKKGFSRTIVRKSFIVAGLVLTIPMIATVGLHSAFWTIAILVWSDFMYSVAASNYWTIMVDISGSDTIGSISSIQNGIGNFAGIVAPIITGVIISATNSFYLAFLVGTGFLIISCLSYVFIVGPAKHLKVPELKSDHTLQL</sequence>
<keyword evidence="2" id="KW-0813">Transport</keyword>
<evidence type="ECO:0000256" key="3">
    <source>
        <dbReference type="ARBA" id="ARBA00022692"/>
    </source>
</evidence>
<evidence type="ECO:0000256" key="6">
    <source>
        <dbReference type="SAM" id="Phobius"/>
    </source>
</evidence>
<proteinExistence type="predicted"/>
<dbReference type="Gene3D" id="1.20.1250.20">
    <property type="entry name" value="MFS general substrate transporter like domains"/>
    <property type="match status" value="1"/>
</dbReference>
<protein>
    <submittedName>
        <fullName evidence="8">MFS transporter</fullName>
    </submittedName>
</protein>
<organism evidence="8 9">
    <name type="scientific">Alicyclobacillus fastidiosus</name>
    <dbReference type="NCBI Taxonomy" id="392011"/>
    <lineage>
        <taxon>Bacteria</taxon>
        <taxon>Bacillati</taxon>
        <taxon>Bacillota</taxon>
        <taxon>Bacilli</taxon>
        <taxon>Bacillales</taxon>
        <taxon>Alicyclobacillaceae</taxon>
        <taxon>Alicyclobacillus</taxon>
    </lineage>
</organism>
<keyword evidence="4 6" id="KW-1133">Transmembrane helix</keyword>
<evidence type="ECO:0000256" key="2">
    <source>
        <dbReference type="ARBA" id="ARBA00022448"/>
    </source>
</evidence>
<keyword evidence="3 6" id="KW-0812">Transmembrane</keyword>
<dbReference type="RefSeq" id="WP_268008400.1">
    <property type="nucleotide sequence ID" value="NZ_BSUT01000001.1"/>
</dbReference>
<gene>
    <name evidence="8" type="ORF">NZD89_05800</name>
</gene>
<dbReference type="PANTHER" id="PTHR11662">
    <property type="entry name" value="SOLUTE CARRIER FAMILY 17"/>
    <property type="match status" value="1"/>
</dbReference>
<feature type="transmembrane region" description="Helical" evidence="6">
    <location>
        <begin position="206"/>
        <end position="223"/>
    </location>
</feature>
<dbReference type="Proteomes" id="UP001164761">
    <property type="component" value="Chromosome"/>
</dbReference>
<feature type="domain" description="Major facilitator superfamily (MFS) profile" evidence="7">
    <location>
        <begin position="1"/>
        <end position="255"/>
    </location>
</feature>
<keyword evidence="5 6" id="KW-0472">Membrane</keyword>
<evidence type="ECO:0000256" key="5">
    <source>
        <dbReference type="ARBA" id="ARBA00023136"/>
    </source>
</evidence>
<dbReference type="InterPro" id="IPR020846">
    <property type="entry name" value="MFS_dom"/>
</dbReference>
<dbReference type="InterPro" id="IPR011701">
    <property type="entry name" value="MFS"/>
</dbReference>
<name>A0ABY6ZNV8_9BACL</name>
<reference evidence="8" key="1">
    <citation type="submission" date="2022-08" db="EMBL/GenBank/DDBJ databases">
        <title>Alicyclobacillus fastidiosus DSM 17978, complete genome.</title>
        <authorList>
            <person name="Wang Q."/>
            <person name="Cai R."/>
            <person name="Wang Z."/>
        </authorList>
    </citation>
    <scope>NUCLEOTIDE SEQUENCE</scope>
    <source>
        <strain evidence="8">DSM 17978</strain>
    </source>
</reference>
<accession>A0ABY6ZNV8</accession>
<dbReference type="PANTHER" id="PTHR11662:SF399">
    <property type="entry name" value="FI19708P1-RELATED"/>
    <property type="match status" value="1"/>
</dbReference>
<evidence type="ECO:0000259" key="7">
    <source>
        <dbReference type="PROSITE" id="PS50850"/>
    </source>
</evidence>
<feature type="transmembrane region" description="Helical" evidence="6">
    <location>
        <begin position="17"/>
        <end position="40"/>
    </location>
</feature>
<evidence type="ECO:0000256" key="4">
    <source>
        <dbReference type="ARBA" id="ARBA00022989"/>
    </source>
</evidence>
<feature type="transmembrane region" description="Helical" evidence="6">
    <location>
        <begin position="229"/>
        <end position="250"/>
    </location>
</feature>
<feature type="transmembrane region" description="Helical" evidence="6">
    <location>
        <begin position="68"/>
        <end position="86"/>
    </location>
</feature>
<comment type="subcellular location">
    <subcellularLocation>
        <location evidence="1">Cell membrane</location>
        <topology evidence="1">Multi-pass membrane protein</topology>
    </subcellularLocation>
</comment>
<dbReference type="InterPro" id="IPR036259">
    <property type="entry name" value="MFS_trans_sf"/>
</dbReference>
<dbReference type="PROSITE" id="PS50850">
    <property type="entry name" value="MFS"/>
    <property type="match status" value="1"/>
</dbReference>
<dbReference type="EMBL" id="CP104067">
    <property type="protein sequence ID" value="WAH44517.1"/>
    <property type="molecule type" value="Genomic_DNA"/>
</dbReference>
<dbReference type="Pfam" id="PF07690">
    <property type="entry name" value="MFS_1"/>
    <property type="match status" value="1"/>
</dbReference>
<evidence type="ECO:0000313" key="9">
    <source>
        <dbReference type="Proteomes" id="UP001164761"/>
    </source>
</evidence>
<dbReference type="SUPFAM" id="SSF103473">
    <property type="entry name" value="MFS general substrate transporter"/>
    <property type="match status" value="1"/>
</dbReference>